<accession>A0A9X2HFK8</accession>
<comment type="caution">
    <text evidence="1">The sequence shown here is derived from an EMBL/GenBank/DDBJ whole genome shotgun (WGS) entry which is preliminary data.</text>
</comment>
<gene>
    <name evidence="1" type="ORF">NBM05_07485</name>
</gene>
<organism evidence="1 2">
    <name type="scientific">Rothia santali</name>
    <dbReference type="NCBI Taxonomy" id="2949643"/>
    <lineage>
        <taxon>Bacteria</taxon>
        <taxon>Bacillati</taxon>
        <taxon>Actinomycetota</taxon>
        <taxon>Actinomycetes</taxon>
        <taxon>Micrococcales</taxon>
        <taxon>Micrococcaceae</taxon>
        <taxon>Rothia</taxon>
    </lineage>
</organism>
<reference evidence="1" key="1">
    <citation type="submission" date="2022-06" db="EMBL/GenBank/DDBJ databases">
        <title>Rothia sp. isolated from sandalwood seedling.</title>
        <authorList>
            <person name="Tuikhar N."/>
            <person name="Kirdat K."/>
            <person name="Thorat V."/>
            <person name="Swetha P."/>
            <person name="Padma S."/>
            <person name="Sundararaj R."/>
            <person name="Yadav A."/>
        </authorList>
    </citation>
    <scope>NUCLEOTIDE SEQUENCE</scope>
    <source>
        <strain evidence="1">AR01</strain>
    </source>
</reference>
<sequence>MVGEGALGRSIPASAGSLMSWECSAFSSATAVCALPAQNSAAAGVGALLASRAIARE</sequence>
<evidence type="ECO:0000313" key="2">
    <source>
        <dbReference type="Proteomes" id="UP001139502"/>
    </source>
</evidence>
<proteinExistence type="predicted"/>
<dbReference type="AlphaFoldDB" id="A0A9X2HFK8"/>
<dbReference type="EMBL" id="JANAFB010000014">
    <property type="protein sequence ID" value="MCP3425852.1"/>
    <property type="molecule type" value="Genomic_DNA"/>
</dbReference>
<keyword evidence="2" id="KW-1185">Reference proteome</keyword>
<name>A0A9X2HFK8_9MICC</name>
<evidence type="ECO:0000313" key="1">
    <source>
        <dbReference type="EMBL" id="MCP3425852.1"/>
    </source>
</evidence>
<dbReference type="Proteomes" id="UP001139502">
    <property type="component" value="Unassembled WGS sequence"/>
</dbReference>
<protein>
    <submittedName>
        <fullName evidence="1">Uncharacterized protein</fullName>
    </submittedName>
</protein>